<evidence type="ECO:0000256" key="1">
    <source>
        <dbReference type="ARBA" id="ARBA00004245"/>
    </source>
</evidence>
<dbReference type="InterPro" id="IPR027417">
    <property type="entry name" value="P-loop_NTPase"/>
</dbReference>
<keyword evidence="10" id="KW-1185">Reference proteome</keyword>
<organism evidence="9 10">
    <name type="scientific">Gadus morhua</name>
    <name type="common">Atlantic cod</name>
    <dbReference type="NCBI Taxonomy" id="8049"/>
    <lineage>
        <taxon>Eukaryota</taxon>
        <taxon>Metazoa</taxon>
        <taxon>Chordata</taxon>
        <taxon>Craniata</taxon>
        <taxon>Vertebrata</taxon>
        <taxon>Euteleostomi</taxon>
        <taxon>Actinopterygii</taxon>
        <taxon>Neopterygii</taxon>
        <taxon>Teleostei</taxon>
        <taxon>Neoteleostei</taxon>
        <taxon>Acanthomorphata</taxon>
        <taxon>Zeiogadaria</taxon>
        <taxon>Gadariae</taxon>
        <taxon>Gadiformes</taxon>
        <taxon>Gadoidei</taxon>
        <taxon>Gadidae</taxon>
        <taxon>Gadus</taxon>
    </lineage>
</organism>
<keyword evidence="6" id="KW-0493">Microtubule</keyword>
<evidence type="ECO:0000313" key="9">
    <source>
        <dbReference type="Ensembl" id="ENSGMOP00000020091.2"/>
    </source>
</evidence>
<dbReference type="SMART" id="SM00129">
    <property type="entry name" value="KISc"/>
    <property type="match status" value="1"/>
</dbReference>
<dbReference type="InterPro" id="IPR036961">
    <property type="entry name" value="Kinesin_motor_dom_sf"/>
</dbReference>
<dbReference type="PROSITE" id="PS00411">
    <property type="entry name" value="KINESIN_MOTOR_1"/>
    <property type="match status" value="1"/>
</dbReference>
<dbReference type="InterPro" id="IPR027640">
    <property type="entry name" value="Kinesin-like_fam"/>
</dbReference>
<comment type="similarity">
    <text evidence="5 6">Belongs to the TRAFAC class myosin-kinesin ATPase superfamily. Kinesin family.</text>
</comment>
<feature type="region of interest" description="Disordered" evidence="7">
    <location>
        <begin position="663"/>
        <end position="702"/>
    </location>
</feature>
<dbReference type="GeneTree" id="ENSGT00940000159058"/>
<proteinExistence type="inferred from homology"/>
<feature type="region of interest" description="Disordered" evidence="7">
    <location>
        <begin position="745"/>
        <end position="772"/>
    </location>
</feature>
<dbReference type="CDD" id="cd01370">
    <property type="entry name" value="KISc_KIP3_like"/>
    <property type="match status" value="1"/>
</dbReference>
<evidence type="ECO:0000256" key="3">
    <source>
        <dbReference type="ARBA" id="ARBA00022840"/>
    </source>
</evidence>
<keyword evidence="2 5" id="KW-0547">Nucleotide-binding</keyword>
<dbReference type="Pfam" id="PF00225">
    <property type="entry name" value="Kinesin"/>
    <property type="match status" value="1"/>
</dbReference>
<dbReference type="GO" id="GO:0008017">
    <property type="term" value="F:microtubule binding"/>
    <property type="evidence" value="ECO:0007669"/>
    <property type="project" value="InterPro"/>
</dbReference>
<dbReference type="GeneID" id="115558632"/>
<dbReference type="Proteomes" id="UP000694546">
    <property type="component" value="Chromosome 14"/>
</dbReference>
<evidence type="ECO:0000256" key="4">
    <source>
        <dbReference type="ARBA" id="ARBA00023212"/>
    </source>
</evidence>
<dbReference type="GO" id="GO:0000278">
    <property type="term" value="P:mitotic cell cycle"/>
    <property type="evidence" value="ECO:0007669"/>
    <property type="project" value="UniProtKB-ARBA"/>
</dbReference>
<evidence type="ECO:0000256" key="7">
    <source>
        <dbReference type="SAM" id="MobiDB-lite"/>
    </source>
</evidence>
<dbReference type="InterPro" id="IPR019821">
    <property type="entry name" value="Kinesin_motor_CS"/>
</dbReference>
<dbReference type="GO" id="GO:0005634">
    <property type="term" value="C:nucleus"/>
    <property type="evidence" value="ECO:0007669"/>
    <property type="project" value="UniProtKB-SubCell"/>
</dbReference>
<dbReference type="PROSITE" id="PS50067">
    <property type="entry name" value="KINESIN_MOTOR_2"/>
    <property type="match status" value="1"/>
</dbReference>
<gene>
    <name evidence="9" type="primary">kif18a</name>
</gene>
<evidence type="ECO:0000256" key="6">
    <source>
        <dbReference type="RuleBase" id="RU000394"/>
    </source>
</evidence>
<keyword evidence="5 6" id="KW-0505">Motor protein</keyword>
<name>A0A8C4ZR19_GADMO</name>
<reference evidence="9" key="2">
    <citation type="submission" date="2025-09" db="UniProtKB">
        <authorList>
            <consortium name="Ensembl"/>
        </authorList>
    </citation>
    <scope>IDENTIFICATION</scope>
</reference>
<dbReference type="GO" id="GO:0007018">
    <property type="term" value="P:microtubule-based movement"/>
    <property type="evidence" value="ECO:0007669"/>
    <property type="project" value="InterPro"/>
</dbReference>
<dbReference type="GO" id="GO:0005819">
    <property type="term" value="C:spindle"/>
    <property type="evidence" value="ECO:0007669"/>
    <property type="project" value="UniProtKB-ARBA"/>
</dbReference>
<sequence>MATDVCNHVKVVVRVRPINSKEKGDDLRKVVHVVDGRMLIFDPKENHISSFGIPKVQKRKVRVVNKDLKFVFDNVFGEDSTQEEIFENTTKGVLDGFMIGFNCTVFAYGATGAGKTHTMLGSPDEPGVMYRTMKELYKRMEDDKEEKVFEVACSYLEVYNEQIRDLMTNVGPLAVWEDDSRKVVVRGLSLHQPKSADDILKALDHGNRNRSQHPTEMNATSSRSHAVFQIYLKQQDKNAGLNPNVCVAKMSLIDLAGSERASASNARGARLWEGSNINRSLLALGNVINVLADPKSKKGHIPYRASKLTRLLKDSLGGNCRTVMIANISPSSKMYDDTHNTLKYADRAKQIKSSLNSNVVSLNSHVGQYAVICEKQREEILKLKEKLKEYEGSKIHNMAPGGSELTWSRKKAEFKQLSDSLQAIFSGRAQIRREQLDLERQLKENALRQRHSEEANQQVHSFCAKEKTEKATCKHERRIASLRTTQQHIHDKLIEAKKRFQNNDDWLHRVENEMKLLGQNANPPEVLEKDLYCHRLELQVNDLKQHLKQMIQLTTLQDQENKRTQKMVNILLPAHSRHRVVLTAAGLAGEIDSLENQELEQLVLRERGVVWADQDTGEQCTTDDGTSTTGGDLVPILSFSHLAYHQDSPCSAELPKIISRRLAHSSPSTKGDQGVPDKRPVRRNLSASLPPYGPVATTSAHQHSLQVTEEGMFPLQSTPLPQWARGAAAPPAAYDPNMTFEVADGEDQTADDSRSAAPAGVSTWQGSDPAEPHLSTAVGSVASTSRGLKVPSLLDRKCAKPPYMALTSAAIGKRKLNSGIKEEDATAVVAFKRVKLEPAVTRRPLRVQRAAGSDENKPRRVVRTNSEGMLNERGAFKSRSTFYKTAQPFERVVKKM</sequence>
<evidence type="ECO:0000256" key="2">
    <source>
        <dbReference type="ARBA" id="ARBA00022741"/>
    </source>
</evidence>
<dbReference type="GO" id="GO:0005524">
    <property type="term" value="F:ATP binding"/>
    <property type="evidence" value="ECO:0007669"/>
    <property type="project" value="UniProtKB-UniRule"/>
</dbReference>
<dbReference type="AlphaFoldDB" id="A0A8C4ZR19"/>
<evidence type="ECO:0000313" key="10">
    <source>
        <dbReference type="Proteomes" id="UP000694546"/>
    </source>
</evidence>
<evidence type="ECO:0000256" key="5">
    <source>
        <dbReference type="PROSITE-ProRule" id="PRU00283"/>
    </source>
</evidence>
<keyword evidence="4" id="KW-0963">Cytoplasm</keyword>
<reference evidence="9" key="1">
    <citation type="submission" date="2025-08" db="UniProtKB">
        <authorList>
            <consortium name="Ensembl"/>
        </authorList>
    </citation>
    <scope>IDENTIFICATION</scope>
</reference>
<dbReference type="PANTHER" id="PTHR47968">
    <property type="entry name" value="CENTROMERE PROTEIN E"/>
    <property type="match status" value="1"/>
</dbReference>
<accession>A0A8C4ZR19</accession>
<keyword evidence="3 5" id="KW-0067">ATP-binding</keyword>
<evidence type="ECO:0000259" key="8">
    <source>
        <dbReference type="PROSITE" id="PS50067"/>
    </source>
</evidence>
<dbReference type="PANTHER" id="PTHR47968:SF65">
    <property type="entry name" value="KINESIN MOTOR DOMAIN-CONTAINING PROTEIN"/>
    <property type="match status" value="1"/>
</dbReference>
<feature type="domain" description="Kinesin motor" evidence="8">
    <location>
        <begin position="8"/>
        <end position="351"/>
    </location>
</feature>
<dbReference type="OrthoDB" id="3176171at2759"/>
<dbReference type="Gene3D" id="3.40.850.10">
    <property type="entry name" value="Kinesin motor domain"/>
    <property type="match status" value="1"/>
</dbReference>
<keyword evidence="4" id="KW-0206">Cytoskeleton</keyword>
<dbReference type="SUPFAM" id="SSF52540">
    <property type="entry name" value="P-loop containing nucleoside triphosphate hydrolases"/>
    <property type="match status" value="1"/>
</dbReference>
<dbReference type="PRINTS" id="PR00380">
    <property type="entry name" value="KINESINHEAVY"/>
</dbReference>
<feature type="binding site" evidence="5">
    <location>
        <begin position="109"/>
        <end position="116"/>
    </location>
    <ligand>
        <name>ATP</name>
        <dbReference type="ChEBI" id="CHEBI:30616"/>
    </ligand>
</feature>
<dbReference type="InterPro" id="IPR001752">
    <property type="entry name" value="Kinesin_motor_dom"/>
</dbReference>
<dbReference type="GO" id="GO:0003777">
    <property type="term" value="F:microtubule motor activity"/>
    <property type="evidence" value="ECO:0007669"/>
    <property type="project" value="InterPro"/>
</dbReference>
<comment type="subcellular location">
    <subcellularLocation>
        <location evidence="1">Cytoplasm</location>
        <location evidence="1">Cytoskeleton</location>
    </subcellularLocation>
</comment>
<dbReference type="Ensembl" id="ENSGMOT00000020589.2">
    <property type="protein sequence ID" value="ENSGMOP00000020091.2"/>
    <property type="gene ID" value="ENSGMOG00000018684.2"/>
</dbReference>
<dbReference type="RefSeq" id="XP_030232774.1">
    <property type="nucleotide sequence ID" value="XM_030376914.1"/>
</dbReference>
<dbReference type="GO" id="GO:0005874">
    <property type="term" value="C:microtubule"/>
    <property type="evidence" value="ECO:0007669"/>
    <property type="project" value="UniProtKB-KW"/>
</dbReference>
<protein>
    <recommendedName>
        <fullName evidence="6">Kinesin-like protein</fullName>
    </recommendedName>
</protein>
<dbReference type="OMA" id="QPMMSAV"/>